<evidence type="ECO:0000313" key="1">
    <source>
        <dbReference type="EMBL" id="KAG2644302.1"/>
    </source>
</evidence>
<gene>
    <name evidence="1" type="ORF">PVAP13_2KG411470</name>
</gene>
<comment type="caution">
    <text evidence="1">The sequence shown here is derived from an EMBL/GenBank/DDBJ whole genome shotgun (WGS) entry which is preliminary data.</text>
</comment>
<dbReference type="Proteomes" id="UP000823388">
    <property type="component" value="Chromosome 2K"/>
</dbReference>
<dbReference type="AlphaFoldDB" id="A0A8T0W7E1"/>
<accession>A0A8T0W7E1</accession>
<evidence type="ECO:0000313" key="2">
    <source>
        <dbReference type="Proteomes" id="UP000823388"/>
    </source>
</evidence>
<keyword evidence="2" id="KW-1185">Reference proteome</keyword>
<organism evidence="1 2">
    <name type="scientific">Panicum virgatum</name>
    <name type="common">Blackwell switchgrass</name>
    <dbReference type="NCBI Taxonomy" id="38727"/>
    <lineage>
        <taxon>Eukaryota</taxon>
        <taxon>Viridiplantae</taxon>
        <taxon>Streptophyta</taxon>
        <taxon>Embryophyta</taxon>
        <taxon>Tracheophyta</taxon>
        <taxon>Spermatophyta</taxon>
        <taxon>Magnoliopsida</taxon>
        <taxon>Liliopsida</taxon>
        <taxon>Poales</taxon>
        <taxon>Poaceae</taxon>
        <taxon>PACMAD clade</taxon>
        <taxon>Panicoideae</taxon>
        <taxon>Panicodae</taxon>
        <taxon>Paniceae</taxon>
        <taxon>Panicinae</taxon>
        <taxon>Panicum</taxon>
        <taxon>Panicum sect. Hiantes</taxon>
    </lineage>
</organism>
<sequence length="80" mass="8395">MEQDVPGGGRCDTHCRRRRAALRPSESSLVLVVFRLLSPGNAAGRQAQQAAGGSKSCVRGKLGSGNLPVCSKSSMPIRCL</sequence>
<proteinExistence type="predicted"/>
<name>A0A8T0W7E1_PANVG</name>
<dbReference type="EMBL" id="CM029039">
    <property type="protein sequence ID" value="KAG2644302.1"/>
    <property type="molecule type" value="Genomic_DNA"/>
</dbReference>
<reference evidence="1" key="1">
    <citation type="submission" date="2020-05" db="EMBL/GenBank/DDBJ databases">
        <title>WGS assembly of Panicum virgatum.</title>
        <authorList>
            <person name="Lovell J.T."/>
            <person name="Jenkins J."/>
            <person name="Shu S."/>
            <person name="Juenger T.E."/>
            <person name="Schmutz J."/>
        </authorList>
    </citation>
    <scope>NUCLEOTIDE SEQUENCE</scope>
    <source>
        <strain evidence="1">AP13</strain>
    </source>
</reference>
<protein>
    <submittedName>
        <fullName evidence="1">Uncharacterized protein</fullName>
    </submittedName>
</protein>